<dbReference type="EMBL" id="CP002345">
    <property type="protein sequence ID" value="ADQ79280.1"/>
    <property type="molecule type" value="Genomic_DNA"/>
</dbReference>
<dbReference type="GO" id="GO:0016020">
    <property type="term" value="C:membrane"/>
    <property type="evidence" value="ECO:0007669"/>
    <property type="project" value="InterPro"/>
</dbReference>
<proteinExistence type="inferred from homology"/>
<dbReference type="InterPro" id="IPR001503">
    <property type="entry name" value="Glyco_trans_10"/>
</dbReference>
<organism evidence="6 7">
    <name type="scientific">Paludibacter propionicigenes (strain DSM 17365 / JCM 13257 / WB4)</name>
    <dbReference type="NCBI Taxonomy" id="694427"/>
    <lineage>
        <taxon>Bacteria</taxon>
        <taxon>Pseudomonadati</taxon>
        <taxon>Bacteroidota</taxon>
        <taxon>Bacteroidia</taxon>
        <taxon>Bacteroidales</taxon>
        <taxon>Paludibacteraceae</taxon>
        <taxon>Paludibacter</taxon>
    </lineage>
</organism>
<protein>
    <submittedName>
        <fullName evidence="6">Uncharacterized protein</fullName>
    </submittedName>
</protein>
<dbReference type="Gene3D" id="3.40.50.11660">
    <property type="entry name" value="Glycosyl transferase family 10, C-terminal domain"/>
    <property type="match status" value="1"/>
</dbReference>
<dbReference type="InterPro" id="IPR038577">
    <property type="entry name" value="GT10-like_C_sf"/>
</dbReference>
<dbReference type="eggNOG" id="ENOG5031UV7">
    <property type="taxonomic scope" value="Bacteria"/>
</dbReference>
<dbReference type="Pfam" id="PF18025">
    <property type="entry name" value="FucT_N"/>
    <property type="match status" value="1"/>
</dbReference>
<dbReference type="AlphaFoldDB" id="E4T3I6"/>
<evidence type="ECO:0000259" key="4">
    <source>
        <dbReference type="Pfam" id="PF00852"/>
    </source>
</evidence>
<dbReference type="PANTHER" id="PTHR11929">
    <property type="entry name" value="ALPHA- 1,3 -FUCOSYLTRANSFERASE"/>
    <property type="match status" value="1"/>
</dbReference>
<reference key="1">
    <citation type="submission" date="2010-11" db="EMBL/GenBank/DDBJ databases">
        <title>The complete genome of Paludibacter propionicigenes DSM 17365.</title>
        <authorList>
            <consortium name="US DOE Joint Genome Institute (JGI-PGF)"/>
            <person name="Lucas S."/>
            <person name="Copeland A."/>
            <person name="Lapidus A."/>
            <person name="Bruce D."/>
            <person name="Goodwin L."/>
            <person name="Pitluck S."/>
            <person name="Kyrpides N."/>
            <person name="Mavromatis K."/>
            <person name="Ivanova N."/>
            <person name="Munk A.C."/>
            <person name="Brettin T."/>
            <person name="Detter J.C."/>
            <person name="Han C."/>
            <person name="Tapia R."/>
            <person name="Land M."/>
            <person name="Hauser L."/>
            <person name="Markowitz V."/>
            <person name="Cheng J.-F."/>
            <person name="Hugenholtz P."/>
            <person name="Woyke T."/>
            <person name="Wu D."/>
            <person name="Gronow S."/>
            <person name="Wellnitz S."/>
            <person name="Brambilla E."/>
            <person name="Klenk H.-P."/>
            <person name="Eisen J.A."/>
        </authorList>
    </citation>
    <scope>NUCLEOTIDE SEQUENCE</scope>
    <source>
        <strain>WB4</strain>
    </source>
</reference>
<accession>E4T3I6</accession>
<dbReference type="Proteomes" id="UP000008718">
    <property type="component" value="Chromosome"/>
</dbReference>
<dbReference type="PANTHER" id="PTHR11929:SF194">
    <property type="entry name" value="ALPHA-(1,3)-FUCOSYLTRANSFERASE 10"/>
    <property type="match status" value="1"/>
</dbReference>
<dbReference type="RefSeq" id="WP_013444649.1">
    <property type="nucleotide sequence ID" value="NC_014734.1"/>
</dbReference>
<evidence type="ECO:0000256" key="1">
    <source>
        <dbReference type="ARBA" id="ARBA00008919"/>
    </source>
</evidence>
<gene>
    <name evidence="6" type="ordered locus">Palpr_1132</name>
</gene>
<dbReference type="OrthoDB" id="9791032at2"/>
<dbReference type="KEGG" id="ppn:Palpr_1132"/>
<keyword evidence="7" id="KW-1185">Reference proteome</keyword>
<reference evidence="6 7" key="2">
    <citation type="journal article" date="2011" name="Stand. Genomic Sci.">
        <title>Complete genome sequence of Paludibacter propionicigenes type strain (WB4).</title>
        <authorList>
            <person name="Gronow S."/>
            <person name="Munk C."/>
            <person name="Lapidus A."/>
            <person name="Nolan M."/>
            <person name="Lucas S."/>
            <person name="Hammon N."/>
            <person name="Deshpande S."/>
            <person name="Cheng J.F."/>
            <person name="Tapia R."/>
            <person name="Han C."/>
            <person name="Goodwin L."/>
            <person name="Pitluck S."/>
            <person name="Liolios K."/>
            <person name="Ivanova N."/>
            <person name="Mavromatis K."/>
            <person name="Mikhailova N."/>
            <person name="Pati A."/>
            <person name="Chen A."/>
            <person name="Palaniappan K."/>
            <person name="Land M."/>
            <person name="Hauser L."/>
            <person name="Chang Y.J."/>
            <person name="Jeffries C.D."/>
            <person name="Brambilla E."/>
            <person name="Rohde M."/>
            <person name="Goker M."/>
            <person name="Detter J.C."/>
            <person name="Woyke T."/>
            <person name="Bristow J."/>
            <person name="Eisen J.A."/>
            <person name="Markowitz V."/>
            <person name="Hugenholtz P."/>
            <person name="Kyrpides N.C."/>
            <person name="Klenk H.P."/>
        </authorList>
    </citation>
    <scope>NUCLEOTIDE SEQUENCE [LARGE SCALE GENOMIC DNA]</scope>
    <source>
        <strain evidence="7">DSM 17365 / JCM 13257 / WB4</strain>
    </source>
</reference>
<dbReference type="SUPFAM" id="SSF53756">
    <property type="entry name" value="UDP-Glycosyltransferase/glycogen phosphorylase"/>
    <property type="match status" value="1"/>
</dbReference>
<feature type="domain" description="Fucosyltransferase C-terminal" evidence="4">
    <location>
        <begin position="171"/>
        <end position="300"/>
    </location>
</feature>
<evidence type="ECO:0000313" key="7">
    <source>
        <dbReference type="Proteomes" id="UP000008718"/>
    </source>
</evidence>
<evidence type="ECO:0000256" key="3">
    <source>
        <dbReference type="ARBA" id="ARBA00022679"/>
    </source>
</evidence>
<keyword evidence="3" id="KW-0808">Transferase</keyword>
<evidence type="ECO:0000259" key="5">
    <source>
        <dbReference type="Pfam" id="PF18025"/>
    </source>
</evidence>
<dbReference type="InterPro" id="IPR041058">
    <property type="entry name" value="FucT_N"/>
</dbReference>
<dbReference type="HOGENOM" id="CLU_064454_0_0_10"/>
<comment type="similarity">
    <text evidence="1">Belongs to the glycosyltransferase 10 family.</text>
</comment>
<dbReference type="CAZy" id="GT10">
    <property type="family name" value="Glycosyltransferase Family 10"/>
</dbReference>
<evidence type="ECO:0000313" key="6">
    <source>
        <dbReference type="EMBL" id="ADQ79280.1"/>
    </source>
</evidence>
<dbReference type="GO" id="GO:0008417">
    <property type="term" value="F:fucosyltransferase activity"/>
    <property type="evidence" value="ECO:0007669"/>
    <property type="project" value="InterPro"/>
</dbReference>
<keyword evidence="2" id="KW-0328">Glycosyltransferase</keyword>
<dbReference type="InterPro" id="IPR055270">
    <property type="entry name" value="Glyco_tran_10_C"/>
</dbReference>
<sequence>MCSNIKKKYRLYRNYFRDYKESNKYQVRCFNTLIYDMNTYLSRKHTPNHWLYRFIVDRVGIHKYTKKKLSIFGANGYREAITLNKDKFKLFYTAENIHDEGSWWTQYEDLLIQEQSVSLSLGFDYITNPQYLRFPFWMMVHFDPEDNYEIIKQKCQALSYHRDIDVKDKFCSFICRNDYNGDRKFFYDLINSIDKVDCPSTFMHNDENLLLKYNNDKRAYLKKYKFNLCPENSNFEGLVTEKIFDAIYSGCIPIYWGAENNPEPDILNSDAIIFLKKGDNSSVLNDIEYLYKNKNEFIRFTSQARLKAEAPEIIYNSFQQLERKIIQIIS</sequence>
<name>E4T3I6_PALPW</name>
<dbReference type="Pfam" id="PF00852">
    <property type="entry name" value="Glyco_transf_10"/>
    <property type="match status" value="1"/>
</dbReference>
<evidence type="ECO:0000256" key="2">
    <source>
        <dbReference type="ARBA" id="ARBA00022676"/>
    </source>
</evidence>
<feature type="domain" description="Alpha-(1,3)-fucosyltransferase FucT N-terminal" evidence="5">
    <location>
        <begin position="50"/>
        <end position="139"/>
    </location>
</feature>